<dbReference type="Proteomes" id="UP000028981">
    <property type="component" value="Unassembled WGS sequence"/>
</dbReference>
<evidence type="ECO:0000313" key="2">
    <source>
        <dbReference type="EMBL" id="KFL30921.1"/>
    </source>
</evidence>
<evidence type="ECO:0000313" key="3">
    <source>
        <dbReference type="Proteomes" id="UP000028981"/>
    </source>
</evidence>
<accession>A0A087M218</accession>
<keyword evidence="3" id="KW-1185">Reference proteome</keyword>
<reference evidence="2 3" key="1">
    <citation type="submission" date="2014-08" db="EMBL/GenBank/DDBJ databases">
        <authorList>
            <person name="Hassan Y.I."/>
            <person name="Lepp D."/>
            <person name="Zhou T."/>
        </authorList>
    </citation>
    <scope>NUCLEOTIDE SEQUENCE [LARGE SCALE GENOMIC DNA]</scope>
    <source>
        <strain evidence="2 3">IFO13584</strain>
    </source>
</reference>
<keyword evidence="1" id="KW-1133">Transmembrane helix</keyword>
<name>A0A087M218_9HYPH</name>
<evidence type="ECO:0008006" key="4">
    <source>
        <dbReference type="Google" id="ProtNLM"/>
    </source>
</evidence>
<dbReference type="RefSeq" id="WP_035082652.1">
    <property type="nucleotide sequence ID" value="NZ_JQGC01000009.1"/>
</dbReference>
<proteinExistence type="predicted"/>
<feature type="transmembrane region" description="Helical" evidence="1">
    <location>
        <begin position="32"/>
        <end position="55"/>
    </location>
</feature>
<keyword evidence="1" id="KW-0472">Membrane</keyword>
<feature type="transmembrane region" description="Helical" evidence="1">
    <location>
        <begin position="104"/>
        <end position="137"/>
    </location>
</feature>
<dbReference type="AlphaFoldDB" id="A0A087M218"/>
<protein>
    <recommendedName>
        <fullName evidence="4">Yip1 domain-containing protein</fullName>
    </recommendedName>
</protein>
<gene>
    <name evidence="2" type="ORF">JP75_11175</name>
</gene>
<organism evidence="2 3">
    <name type="scientific">Devosia riboflavina</name>
    <dbReference type="NCBI Taxonomy" id="46914"/>
    <lineage>
        <taxon>Bacteria</taxon>
        <taxon>Pseudomonadati</taxon>
        <taxon>Pseudomonadota</taxon>
        <taxon>Alphaproteobacteria</taxon>
        <taxon>Hyphomicrobiales</taxon>
        <taxon>Devosiaceae</taxon>
        <taxon>Devosia</taxon>
    </lineage>
</organism>
<feature type="transmembrane region" description="Helical" evidence="1">
    <location>
        <begin position="62"/>
        <end position="84"/>
    </location>
</feature>
<dbReference type="STRING" id="46914.JP75_11175"/>
<sequence length="181" mass="19106">MKIFAALKEALAGWIALIRGEADWIGHFAISAAGLTTALVLFFFFALLSIALATADVGIPNFFGLLIALLVQSLSILALLIGVLVTRRMVPGEARMMNLMVPGIYALIAYLVVGTILSLIAGPVLILLWIGLAFLLFELGWRAGGWNIGVAAAFAVLTMVLLVGMPVTLYMVLGPVAAPTP</sequence>
<comment type="caution">
    <text evidence="2">The sequence shown here is derived from an EMBL/GenBank/DDBJ whole genome shotgun (WGS) entry which is preliminary data.</text>
</comment>
<feature type="transmembrane region" description="Helical" evidence="1">
    <location>
        <begin position="149"/>
        <end position="173"/>
    </location>
</feature>
<keyword evidence="1" id="KW-0812">Transmembrane</keyword>
<dbReference type="OrthoDB" id="7949537at2"/>
<evidence type="ECO:0000256" key="1">
    <source>
        <dbReference type="SAM" id="Phobius"/>
    </source>
</evidence>
<dbReference type="EMBL" id="JQGC01000009">
    <property type="protein sequence ID" value="KFL30921.1"/>
    <property type="molecule type" value="Genomic_DNA"/>
</dbReference>